<keyword evidence="2" id="KW-0732">Signal</keyword>
<feature type="signal peptide" evidence="2">
    <location>
        <begin position="1"/>
        <end position="25"/>
    </location>
</feature>
<proteinExistence type="predicted"/>
<evidence type="ECO:0008006" key="5">
    <source>
        <dbReference type="Google" id="ProtNLM"/>
    </source>
</evidence>
<accession>A0A2Z6N3A9</accession>
<keyword evidence="4" id="KW-1185">Reference proteome</keyword>
<evidence type="ECO:0000256" key="1">
    <source>
        <dbReference type="SAM" id="MobiDB-lite"/>
    </source>
</evidence>
<dbReference type="PANTHER" id="PTHR48216">
    <property type="match status" value="1"/>
</dbReference>
<feature type="chain" id="PRO_5016347061" description="Leguminosin group485 secreted peptide" evidence="2">
    <location>
        <begin position="26"/>
        <end position="88"/>
    </location>
</feature>
<dbReference type="OrthoDB" id="1432381at2759"/>
<protein>
    <recommendedName>
        <fullName evidence="5">Leguminosin group485 secreted peptide</fullName>
    </recommendedName>
</protein>
<sequence>MASVRLFLLAILMILSLSSIDKVQGVGSRKLLAPTFPNIGRIPGLKFPPFPPITEWPEYRLPPRPPGFNFPNFFSPPTATTTTTTTKP</sequence>
<gene>
    <name evidence="3" type="ORF">TSUD_65700</name>
</gene>
<name>A0A2Z6N3A9_TRISU</name>
<reference evidence="4" key="1">
    <citation type="journal article" date="2017" name="Front. Plant Sci.">
        <title>Climate Clever Clovers: New Paradigm to Reduce the Environmental Footprint of Ruminants by Breeding Low Methanogenic Forages Utilizing Haplotype Variation.</title>
        <authorList>
            <person name="Kaur P."/>
            <person name="Appels R."/>
            <person name="Bayer P.E."/>
            <person name="Keeble-Gagnere G."/>
            <person name="Wang J."/>
            <person name="Hirakawa H."/>
            <person name="Shirasawa K."/>
            <person name="Vercoe P."/>
            <person name="Stefanova K."/>
            <person name="Durmic Z."/>
            <person name="Nichols P."/>
            <person name="Revell C."/>
            <person name="Isobe S.N."/>
            <person name="Edwards D."/>
            <person name="Erskine W."/>
        </authorList>
    </citation>
    <scope>NUCLEOTIDE SEQUENCE [LARGE SCALE GENOMIC DNA]</scope>
    <source>
        <strain evidence="4">cv. Daliak</strain>
    </source>
</reference>
<evidence type="ECO:0000256" key="2">
    <source>
        <dbReference type="SAM" id="SignalP"/>
    </source>
</evidence>
<dbReference type="PANTHER" id="PTHR48216:SF1">
    <property type="match status" value="1"/>
</dbReference>
<dbReference type="EMBL" id="DF973428">
    <property type="protein sequence ID" value="GAU30560.1"/>
    <property type="molecule type" value="Genomic_DNA"/>
</dbReference>
<dbReference type="AlphaFoldDB" id="A0A2Z6N3A9"/>
<feature type="region of interest" description="Disordered" evidence="1">
    <location>
        <begin position="69"/>
        <end position="88"/>
    </location>
</feature>
<evidence type="ECO:0000313" key="4">
    <source>
        <dbReference type="Proteomes" id="UP000242715"/>
    </source>
</evidence>
<dbReference type="Proteomes" id="UP000242715">
    <property type="component" value="Unassembled WGS sequence"/>
</dbReference>
<organism evidence="3 4">
    <name type="scientific">Trifolium subterraneum</name>
    <name type="common">Subterranean clover</name>
    <dbReference type="NCBI Taxonomy" id="3900"/>
    <lineage>
        <taxon>Eukaryota</taxon>
        <taxon>Viridiplantae</taxon>
        <taxon>Streptophyta</taxon>
        <taxon>Embryophyta</taxon>
        <taxon>Tracheophyta</taxon>
        <taxon>Spermatophyta</taxon>
        <taxon>Magnoliopsida</taxon>
        <taxon>eudicotyledons</taxon>
        <taxon>Gunneridae</taxon>
        <taxon>Pentapetalae</taxon>
        <taxon>rosids</taxon>
        <taxon>fabids</taxon>
        <taxon>Fabales</taxon>
        <taxon>Fabaceae</taxon>
        <taxon>Papilionoideae</taxon>
        <taxon>50 kb inversion clade</taxon>
        <taxon>NPAAA clade</taxon>
        <taxon>Hologalegina</taxon>
        <taxon>IRL clade</taxon>
        <taxon>Trifolieae</taxon>
        <taxon>Trifolium</taxon>
    </lineage>
</organism>
<evidence type="ECO:0000313" key="3">
    <source>
        <dbReference type="EMBL" id="GAU30560.1"/>
    </source>
</evidence>